<dbReference type="Pfam" id="PF00672">
    <property type="entry name" value="HAMP"/>
    <property type="match status" value="1"/>
</dbReference>
<evidence type="ECO:0000256" key="4">
    <source>
        <dbReference type="ARBA" id="ARBA00022475"/>
    </source>
</evidence>
<protein>
    <recommendedName>
        <fullName evidence="3">histidine kinase</fullName>
        <ecNumber evidence="3">2.7.13.3</ecNumber>
    </recommendedName>
</protein>
<keyword evidence="10" id="KW-0418">Kinase</keyword>
<dbReference type="PANTHER" id="PTHR44936:SF5">
    <property type="entry name" value="SENSOR HISTIDINE KINASE ENVZ"/>
    <property type="match status" value="1"/>
</dbReference>
<keyword evidence="12 16" id="KW-1133">Transmembrane helix</keyword>
<accession>A0ABW4YBT5</accession>
<dbReference type="Gene3D" id="3.30.565.10">
    <property type="entry name" value="Histidine kinase-like ATPase, C-terminal domain"/>
    <property type="match status" value="1"/>
</dbReference>
<evidence type="ECO:0000256" key="7">
    <source>
        <dbReference type="ARBA" id="ARBA00022679"/>
    </source>
</evidence>
<evidence type="ECO:0000256" key="9">
    <source>
        <dbReference type="ARBA" id="ARBA00022741"/>
    </source>
</evidence>
<evidence type="ECO:0000259" key="17">
    <source>
        <dbReference type="PROSITE" id="PS50109"/>
    </source>
</evidence>
<keyword evidence="11 19" id="KW-0067">ATP-binding</keyword>
<evidence type="ECO:0000256" key="11">
    <source>
        <dbReference type="ARBA" id="ARBA00022840"/>
    </source>
</evidence>
<dbReference type="CDD" id="cd06225">
    <property type="entry name" value="HAMP"/>
    <property type="match status" value="1"/>
</dbReference>
<evidence type="ECO:0000256" key="15">
    <source>
        <dbReference type="SAM" id="MobiDB-lite"/>
    </source>
</evidence>
<proteinExistence type="predicted"/>
<evidence type="ECO:0000256" key="8">
    <source>
        <dbReference type="ARBA" id="ARBA00022692"/>
    </source>
</evidence>
<keyword evidence="14 16" id="KW-0472">Membrane</keyword>
<evidence type="ECO:0000256" key="3">
    <source>
        <dbReference type="ARBA" id="ARBA00012438"/>
    </source>
</evidence>
<dbReference type="Proteomes" id="UP001597337">
    <property type="component" value="Unassembled WGS sequence"/>
</dbReference>
<dbReference type="InterPro" id="IPR003594">
    <property type="entry name" value="HATPase_dom"/>
</dbReference>
<dbReference type="SUPFAM" id="SSF55874">
    <property type="entry name" value="ATPase domain of HSP90 chaperone/DNA topoisomerase II/histidine kinase"/>
    <property type="match status" value="1"/>
</dbReference>
<evidence type="ECO:0000256" key="12">
    <source>
        <dbReference type="ARBA" id="ARBA00022989"/>
    </source>
</evidence>
<feature type="region of interest" description="Disordered" evidence="15">
    <location>
        <begin position="129"/>
        <end position="150"/>
    </location>
</feature>
<dbReference type="GO" id="GO:0005524">
    <property type="term" value="F:ATP binding"/>
    <property type="evidence" value="ECO:0007669"/>
    <property type="project" value="UniProtKB-KW"/>
</dbReference>
<dbReference type="InterPro" id="IPR036097">
    <property type="entry name" value="HisK_dim/P_sf"/>
</dbReference>
<evidence type="ECO:0000313" key="19">
    <source>
        <dbReference type="EMBL" id="MFD2112693.1"/>
    </source>
</evidence>
<evidence type="ECO:0000256" key="5">
    <source>
        <dbReference type="ARBA" id="ARBA00022519"/>
    </source>
</evidence>
<dbReference type="InterPro" id="IPR003660">
    <property type="entry name" value="HAMP_dom"/>
</dbReference>
<organism evidence="19 20">
    <name type="scientific">Thiorhodococcus fuscus</name>
    <dbReference type="NCBI Taxonomy" id="527200"/>
    <lineage>
        <taxon>Bacteria</taxon>
        <taxon>Pseudomonadati</taxon>
        <taxon>Pseudomonadota</taxon>
        <taxon>Gammaproteobacteria</taxon>
        <taxon>Chromatiales</taxon>
        <taxon>Chromatiaceae</taxon>
        <taxon>Thiorhodococcus</taxon>
    </lineage>
</organism>
<dbReference type="Gene3D" id="1.10.287.130">
    <property type="match status" value="1"/>
</dbReference>
<reference evidence="20" key="1">
    <citation type="journal article" date="2019" name="Int. J. Syst. Evol. Microbiol.">
        <title>The Global Catalogue of Microorganisms (GCM) 10K type strain sequencing project: providing services to taxonomists for standard genome sequencing and annotation.</title>
        <authorList>
            <consortium name="The Broad Institute Genomics Platform"/>
            <consortium name="The Broad Institute Genome Sequencing Center for Infectious Disease"/>
            <person name="Wu L."/>
            <person name="Ma J."/>
        </authorList>
    </citation>
    <scope>NUCLEOTIDE SEQUENCE [LARGE SCALE GENOMIC DNA]</scope>
    <source>
        <strain evidence="20">KACC 12597</strain>
    </source>
</reference>
<name>A0ABW4YBT5_9GAMM</name>
<dbReference type="CDD" id="cd00082">
    <property type="entry name" value="HisKA"/>
    <property type="match status" value="1"/>
</dbReference>
<dbReference type="EMBL" id="JBHUHX010000035">
    <property type="protein sequence ID" value="MFD2112693.1"/>
    <property type="molecule type" value="Genomic_DNA"/>
</dbReference>
<dbReference type="PANTHER" id="PTHR44936">
    <property type="entry name" value="SENSOR PROTEIN CREC"/>
    <property type="match status" value="1"/>
</dbReference>
<evidence type="ECO:0000256" key="13">
    <source>
        <dbReference type="ARBA" id="ARBA00023012"/>
    </source>
</evidence>
<comment type="caution">
    <text evidence="19">The sequence shown here is derived from an EMBL/GenBank/DDBJ whole genome shotgun (WGS) entry which is preliminary data.</text>
</comment>
<dbReference type="PROSITE" id="PS50109">
    <property type="entry name" value="HIS_KIN"/>
    <property type="match status" value="1"/>
</dbReference>
<dbReference type="Pfam" id="PF00512">
    <property type="entry name" value="HisKA"/>
    <property type="match status" value="1"/>
</dbReference>
<comment type="subcellular location">
    <subcellularLocation>
        <location evidence="2">Cell inner membrane</location>
        <topology evidence="2">Multi-pass membrane protein</topology>
    </subcellularLocation>
</comment>
<dbReference type="PROSITE" id="PS50885">
    <property type="entry name" value="HAMP"/>
    <property type="match status" value="1"/>
</dbReference>
<dbReference type="SMART" id="SM00304">
    <property type="entry name" value="HAMP"/>
    <property type="match status" value="1"/>
</dbReference>
<feature type="transmembrane region" description="Helical" evidence="16">
    <location>
        <begin position="12"/>
        <end position="31"/>
    </location>
</feature>
<dbReference type="PRINTS" id="PR00344">
    <property type="entry name" value="BCTRLSENSOR"/>
</dbReference>
<keyword evidence="4" id="KW-1003">Cell membrane</keyword>
<dbReference type="InterPro" id="IPR050980">
    <property type="entry name" value="2C_sensor_his_kinase"/>
</dbReference>
<evidence type="ECO:0000313" key="20">
    <source>
        <dbReference type="Proteomes" id="UP001597337"/>
    </source>
</evidence>
<dbReference type="InterPro" id="IPR036890">
    <property type="entry name" value="HATPase_C_sf"/>
</dbReference>
<dbReference type="InterPro" id="IPR005467">
    <property type="entry name" value="His_kinase_dom"/>
</dbReference>
<evidence type="ECO:0000256" key="16">
    <source>
        <dbReference type="SAM" id="Phobius"/>
    </source>
</evidence>
<evidence type="ECO:0000259" key="18">
    <source>
        <dbReference type="PROSITE" id="PS50885"/>
    </source>
</evidence>
<evidence type="ECO:0000256" key="10">
    <source>
        <dbReference type="ARBA" id="ARBA00022777"/>
    </source>
</evidence>
<dbReference type="SMART" id="SM00388">
    <property type="entry name" value="HisKA"/>
    <property type="match status" value="1"/>
</dbReference>
<keyword evidence="20" id="KW-1185">Reference proteome</keyword>
<sequence length="484" mass="53538">MLSRFDTLAGRTLQLLVGMTLLTILGSAFILQDERKDRFEERNLAYLLDEVTTLVWLLQDASPVERARIIERFSRTGDEIAITPEPSLALDRPWRHAVEHVIHHKLRSALGIEDRESLRVRVEIADHRQDRDEDEERRGSPPEHPRALGDDLRSDDVRAILVCVRLRDGRWVDFRTTRIDEPPPWAGKTLQLLALLLTTVIGGGLLMARRAARPMAQLAEAAQRLGLGEDVEPIPESGPREVRETIRAFNRMQDRLHRHIQDRLRLLAAVSHDLRTPITTLRLRAEYIEDADMRDKTLATLGEMEAILSATLSFARDEAADETARATDLAALAQSLVDDHADLGGDVGYAGPERLIVRCRPVALKRALSNLIDNAVKYGGSVQVSLATEDGQYLIRVDDAGPGIPEADLEKVFAPFFRLEVSRSRETGGTGLGLSVARTIVHAHGGTLVLINRPEGGLSAQIRLPESIANGSAPGAQGRVSARV</sequence>
<keyword evidence="8 16" id="KW-0812">Transmembrane</keyword>
<comment type="catalytic activity">
    <reaction evidence="1">
        <text>ATP + protein L-histidine = ADP + protein N-phospho-L-histidine.</text>
        <dbReference type="EC" id="2.7.13.3"/>
    </reaction>
</comment>
<keyword evidence="7" id="KW-0808">Transferase</keyword>
<evidence type="ECO:0000256" key="1">
    <source>
        <dbReference type="ARBA" id="ARBA00000085"/>
    </source>
</evidence>
<dbReference type="EC" id="2.7.13.3" evidence="3"/>
<dbReference type="CDD" id="cd00075">
    <property type="entry name" value="HATPase"/>
    <property type="match status" value="1"/>
</dbReference>
<keyword evidence="5" id="KW-0997">Cell inner membrane</keyword>
<evidence type="ECO:0000256" key="6">
    <source>
        <dbReference type="ARBA" id="ARBA00022553"/>
    </source>
</evidence>
<feature type="domain" description="Histidine kinase" evidence="17">
    <location>
        <begin position="269"/>
        <end position="468"/>
    </location>
</feature>
<dbReference type="InterPro" id="IPR003661">
    <property type="entry name" value="HisK_dim/P_dom"/>
</dbReference>
<dbReference type="RefSeq" id="WP_386027241.1">
    <property type="nucleotide sequence ID" value="NZ_JBHUHX010000035.1"/>
</dbReference>
<dbReference type="SMART" id="SM00387">
    <property type="entry name" value="HATPase_c"/>
    <property type="match status" value="1"/>
</dbReference>
<dbReference type="InterPro" id="IPR004358">
    <property type="entry name" value="Sig_transdc_His_kin-like_C"/>
</dbReference>
<keyword evidence="13" id="KW-0902">Two-component regulatory system</keyword>
<feature type="domain" description="HAMP" evidence="18">
    <location>
        <begin position="209"/>
        <end position="261"/>
    </location>
</feature>
<dbReference type="Pfam" id="PF02518">
    <property type="entry name" value="HATPase_c"/>
    <property type="match status" value="1"/>
</dbReference>
<gene>
    <name evidence="19" type="ORF">ACFSJC_12665</name>
</gene>
<keyword evidence="9" id="KW-0547">Nucleotide-binding</keyword>
<dbReference type="SUPFAM" id="SSF47384">
    <property type="entry name" value="Homodimeric domain of signal transducing histidine kinase"/>
    <property type="match status" value="1"/>
</dbReference>
<evidence type="ECO:0000256" key="14">
    <source>
        <dbReference type="ARBA" id="ARBA00023136"/>
    </source>
</evidence>
<dbReference type="Gene3D" id="1.10.8.500">
    <property type="entry name" value="HAMP domain in histidine kinase"/>
    <property type="match status" value="1"/>
</dbReference>
<evidence type="ECO:0000256" key="2">
    <source>
        <dbReference type="ARBA" id="ARBA00004429"/>
    </source>
</evidence>
<keyword evidence="6" id="KW-0597">Phosphoprotein</keyword>